<sequence>MLGPTCGKCGSGVSEHANQVTISAINRNFPGRGSSGQTWLASPPTVVVSTIAGCICSFE</sequence>
<evidence type="ECO:0000259" key="4">
    <source>
        <dbReference type="Pfam" id="PF00330"/>
    </source>
</evidence>
<evidence type="ECO:0000256" key="3">
    <source>
        <dbReference type="ARBA" id="ARBA00023014"/>
    </source>
</evidence>
<keyword evidence="6" id="KW-1185">Reference proteome</keyword>
<dbReference type="InterPro" id="IPR015931">
    <property type="entry name" value="Acnase/IPM_dHydase_lsu_aba_1/3"/>
</dbReference>
<evidence type="ECO:0000313" key="6">
    <source>
        <dbReference type="Proteomes" id="UP000238137"/>
    </source>
</evidence>
<dbReference type="EMBL" id="PXNQ02000008">
    <property type="protein sequence ID" value="RNF33885.1"/>
    <property type="molecule type" value="Genomic_DNA"/>
</dbReference>
<comment type="caution">
    <text evidence="5">The sequence shown here is derived from an EMBL/GenBank/DDBJ whole genome shotgun (WGS) entry which is preliminary data.</text>
</comment>
<reference evidence="5" key="1">
    <citation type="submission" date="2018-05" db="EMBL/GenBank/DDBJ databases">
        <title>Reclassification of Methylarcula marina and Methylarcula terricola as Paracoccus methylarcula sp.nov., comb.nov. and Paracoccus terricola comb.nov.</title>
        <authorList>
            <person name="Shmareva M.N."/>
            <person name="Doronina N.V."/>
            <person name="Vasilenko O.V."/>
            <person name="Tarlachkov S.V."/>
            <person name="Trotsenko Y.A."/>
        </authorList>
    </citation>
    <scope>NUCLEOTIDE SEQUENCE [LARGE SCALE GENOMIC DNA]</scope>
    <source>
        <strain evidence="5">VKM B-2159</strain>
    </source>
</reference>
<dbReference type="AlphaFoldDB" id="A0A3R7LP13"/>
<keyword evidence="2" id="KW-0408">Iron</keyword>
<dbReference type="SUPFAM" id="SSF53732">
    <property type="entry name" value="Aconitase iron-sulfur domain"/>
    <property type="match status" value="1"/>
</dbReference>
<name>A0A3R7LP13_9RHOB</name>
<evidence type="ECO:0000256" key="2">
    <source>
        <dbReference type="ARBA" id="ARBA00023004"/>
    </source>
</evidence>
<dbReference type="Proteomes" id="UP000238137">
    <property type="component" value="Unassembled WGS sequence"/>
</dbReference>
<proteinExistence type="predicted"/>
<gene>
    <name evidence="5" type="ORF">A7A09_013250</name>
</gene>
<dbReference type="InterPro" id="IPR001030">
    <property type="entry name" value="Acoase/IPM_deHydtase_lsu_aba"/>
</dbReference>
<evidence type="ECO:0000313" key="5">
    <source>
        <dbReference type="EMBL" id="RNF33885.1"/>
    </source>
</evidence>
<dbReference type="Gene3D" id="3.30.499.10">
    <property type="entry name" value="Aconitase, domain 3"/>
    <property type="match status" value="1"/>
</dbReference>
<dbReference type="Pfam" id="PF00330">
    <property type="entry name" value="Aconitase"/>
    <property type="match status" value="1"/>
</dbReference>
<dbReference type="OrthoDB" id="9764318at2"/>
<dbReference type="RefSeq" id="WP_106691856.1">
    <property type="nucleotide sequence ID" value="NZ_PXNQ02000008.1"/>
</dbReference>
<keyword evidence="1" id="KW-0479">Metal-binding</keyword>
<protein>
    <recommendedName>
        <fullName evidence="4">Aconitase/3-isopropylmalate dehydratase large subunit alpha/beta/alpha domain-containing protein</fullName>
    </recommendedName>
</protein>
<organism evidence="5 6">
    <name type="scientific">Paracoccus methylarcula</name>
    <dbReference type="NCBI Taxonomy" id="72022"/>
    <lineage>
        <taxon>Bacteria</taxon>
        <taxon>Pseudomonadati</taxon>
        <taxon>Pseudomonadota</taxon>
        <taxon>Alphaproteobacteria</taxon>
        <taxon>Rhodobacterales</taxon>
        <taxon>Paracoccaceae</taxon>
        <taxon>Paracoccus</taxon>
    </lineage>
</organism>
<evidence type="ECO:0000256" key="1">
    <source>
        <dbReference type="ARBA" id="ARBA00022723"/>
    </source>
</evidence>
<keyword evidence="3" id="KW-0411">Iron-sulfur</keyword>
<feature type="domain" description="Aconitase/3-isopropylmalate dehydratase large subunit alpha/beta/alpha" evidence="4">
    <location>
        <begin position="2"/>
        <end position="53"/>
    </location>
</feature>
<dbReference type="InterPro" id="IPR036008">
    <property type="entry name" value="Aconitase_4Fe-4S_dom"/>
</dbReference>
<dbReference type="GO" id="GO:0046872">
    <property type="term" value="F:metal ion binding"/>
    <property type="evidence" value="ECO:0007669"/>
    <property type="project" value="UniProtKB-KW"/>
</dbReference>
<dbReference type="GO" id="GO:0051536">
    <property type="term" value="F:iron-sulfur cluster binding"/>
    <property type="evidence" value="ECO:0007669"/>
    <property type="project" value="UniProtKB-KW"/>
</dbReference>
<accession>A0A3R7LP13</accession>